<dbReference type="InterPro" id="IPR004853">
    <property type="entry name" value="Sugar_P_trans_dom"/>
</dbReference>
<protein>
    <submittedName>
        <fullName evidence="7">Cas4p protein</fullName>
    </submittedName>
</protein>
<dbReference type="Proteomes" id="UP000054408">
    <property type="component" value="Unassembled WGS sequence"/>
</dbReference>
<organism evidence="7 8">
    <name type="scientific">Thecamonas trahens ATCC 50062</name>
    <dbReference type="NCBI Taxonomy" id="461836"/>
    <lineage>
        <taxon>Eukaryota</taxon>
        <taxon>Apusozoa</taxon>
        <taxon>Apusomonadida</taxon>
        <taxon>Apusomonadidae</taxon>
        <taxon>Thecamonas</taxon>
    </lineage>
</organism>
<feature type="transmembrane region" description="Helical" evidence="5">
    <location>
        <begin position="157"/>
        <end position="177"/>
    </location>
</feature>
<keyword evidence="3 5" id="KW-1133">Transmembrane helix</keyword>
<evidence type="ECO:0000256" key="2">
    <source>
        <dbReference type="ARBA" id="ARBA00022692"/>
    </source>
</evidence>
<evidence type="ECO:0000256" key="1">
    <source>
        <dbReference type="ARBA" id="ARBA00004141"/>
    </source>
</evidence>
<keyword evidence="8" id="KW-1185">Reference proteome</keyword>
<feature type="transmembrane region" description="Helical" evidence="5">
    <location>
        <begin position="265"/>
        <end position="286"/>
    </location>
</feature>
<evidence type="ECO:0000256" key="5">
    <source>
        <dbReference type="SAM" id="Phobius"/>
    </source>
</evidence>
<feature type="transmembrane region" description="Helical" evidence="5">
    <location>
        <begin position="34"/>
        <end position="60"/>
    </location>
</feature>
<feature type="domain" description="Sugar phosphate transporter" evidence="6">
    <location>
        <begin position="10"/>
        <end position="307"/>
    </location>
</feature>
<keyword evidence="4 5" id="KW-0472">Membrane</keyword>
<dbReference type="Gene3D" id="1.10.3730.20">
    <property type="match status" value="1"/>
</dbReference>
<dbReference type="AlphaFoldDB" id="A0A0L0D9S5"/>
<dbReference type="EMBL" id="GL349452">
    <property type="protein sequence ID" value="KNC48841.1"/>
    <property type="molecule type" value="Genomic_DNA"/>
</dbReference>
<dbReference type="OrthoDB" id="6418713at2759"/>
<evidence type="ECO:0000256" key="3">
    <source>
        <dbReference type="ARBA" id="ARBA00022989"/>
    </source>
</evidence>
<accession>A0A0L0D9S5</accession>
<gene>
    <name evidence="7" type="ORF">AMSG_04586</name>
</gene>
<dbReference type="InterPro" id="IPR050186">
    <property type="entry name" value="TPT_transporter"/>
</dbReference>
<feature type="transmembrane region" description="Helical" evidence="5">
    <location>
        <begin position="292"/>
        <end position="311"/>
    </location>
</feature>
<dbReference type="OMA" id="WLMKSFP"/>
<dbReference type="PANTHER" id="PTHR11132">
    <property type="entry name" value="SOLUTE CARRIER FAMILY 35"/>
    <property type="match status" value="1"/>
</dbReference>
<dbReference type="RefSeq" id="XP_013758261.1">
    <property type="nucleotide sequence ID" value="XM_013902807.1"/>
</dbReference>
<sequence>MSPAARRFLAFLGWAIGSLGTVFLNEWMFVKAHVFNYPVTLTIIHLAATCVTSLLLGWMFPLSGATAMAWHPFPPLLWLRNILPLGLAYWGNVACNNLSFEDLEVDFLQVVKATGPMWVLFITMAVGTQKATPSLVAIIFLISGGIILASLGELAFVWRGFFLAISATILSAIRTALIENATLHSPIDPRQLYPSTGPAAFVLLFAVWLVTDGPILLSPESRGDGAHHHPDYSGGQVFLIVIGSSALAVLSNFGRYAWIASSSSIIYSVTGVLKDVVIIVFSLVFLGESVTVLKVIGICLAFSGVVWFTYLENTSDEATTAPAGYGQLAGESTESDCSLGGGVFAIGAGDELGTSDELDELDELDGL</sequence>
<feature type="transmembrane region" description="Helical" evidence="5">
    <location>
        <begin position="134"/>
        <end position="151"/>
    </location>
</feature>
<evidence type="ECO:0000313" key="8">
    <source>
        <dbReference type="Proteomes" id="UP000054408"/>
    </source>
</evidence>
<feature type="transmembrane region" description="Helical" evidence="5">
    <location>
        <begin position="237"/>
        <end position="258"/>
    </location>
</feature>
<dbReference type="GO" id="GO:0016020">
    <property type="term" value="C:membrane"/>
    <property type="evidence" value="ECO:0007669"/>
    <property type="project" value="UniProtKB-SubCell"/>
</dbReference>
<dbReference type="Pfam" id="PF03151">
    <property type="entry name" value="TPT"/>
    <property type="match status" value="1"/>
</dbReference>
<reference evidence="7 8" key="1">
    <citation type="submission" date="2010-05" db="EMBL/GenBank/DDBJ databases">
        <title>The Genome Sequence of Thecamonas trahens ATCC 50062.</title>
        <authorList>
            <consortium name="The Broad Institute Genome Sequencing Platform"/>
            <person name="Russ C."/>
            <person name="Cuomo C."/>
            <person name="Shea T."/>
            <person name="Young S.K."/>
            <person name="Zeng Q."/>
            <person name="Koehrsen M."/>
            <person name="Haas B."/>
            <person name="Borodovsky M."/>
            <person name="Guigo R."/>
            <person name="Alvarado L."/>
            <person name="Berlin A."/>
            <person name="Bochicchio J."/>
            <person name="Borenstein D."/>
            <person name="Chapman S."/>
            <person name="Chen Z."/>
            <person name="Freedman E."/>
            <person name="Gellesch M."/>
            <person name="Goldberg J."/>
            <person name="Griggs A."/>
            <person name="Gujja S."/>
            <person name="Heilman E."/>
            <person name="Heiman D."/>
            <person name="Hepburn T."/>
            <person name="Howarth C."/>
            <person name="Jen D."/>
            <person name="Larson L."/>
            <person name="Mehta T."/>
            <person name="Park D."/>
            <person name="Pearson M."/>
            <person name="Roberts A."/>
            <person name="Saif S."/>
            <person name="Shenoy N."/>
            <person name="Sisk P."/>
            <person name="Stolte C."/>
            <person name="Sykes S."/>
            <person name="Thomson T."/>
            <person name="Walk T."/>
            <person name="White J."/>
            <person name="Yandava C."/>
            <person name="Burger G."/>
            <person name="Gray M.W."/>
            <person name="Holland P.W.H."/>
            <person name="King N."/>
            <person name="Lang F.B.F."/>
            <person name="Roger A.J."/>
            <person name="Ruiz-Trillo I."/>
            <person name="Lander E."/>
            <person name="Nusbaum C."/>
        </authorList>
    </citation>
    <scope>NUCLEOTIDE SEQUENCE [LARGE SCALE GENOMIC DNA]</scope>
    <source>
        <strain evidence="7 8">ATCC 50062</strain>
    </source>
</reference>
<evidence type="ECO:0000259" key="6">
    <source>
        <dbReference type="Pfam" id="PF03151"/>
    </source>
</evidence>
<comment type="subcellular location">
    <subcellularLocation>
        <location evidence="1">Membrane</location>
        <topology evidence="1">Multi-pass membrane protein</topology>
    </subcellularLocation>
</comment>
<proteinExistence type="predicted"/>
<evidence type="ECO:0000313" key="7">
    <source>
        <dbReference type="EMBL" id="KNC48841.1"/>
    </source>
</evidence>
<dbReference type="GeneID" id="25564123"/>
<dbReference type="eggNOG" id="KOG1441">
    <property type="taxonomic scope" value="Eukaryota"/>
</dbReference>
<evidence type="ECO:0000256" key="4">
    <source>
        <dbReference type="ARBA" id="ARBA00023136"/>
    </source>
</evidence>
<name>A0A0L0D9S5_THETB</name>
<feature type="transmembrane region" description="Helical" evidence="5">
    <location>
        <begin position="198"/>
        <end position="217"/>
    </location>
</feature>
<keyword evidence="2 5" id="KW-0812">Transmembrane</keyword>